<keyword evidence="4" id="KW-0732">Signal</keyword>
<evidence type="ECO:0000256" key="3">
    <source>
        <dbReference type="ARBA" id="ARBA00022544"/>
    </source>
</evidence>
<dbReference type="NCBIfam" id="TIGR02887">
    <property type="entry name" value="spore_ger_x_C"/>
    <property type="match status" value="1"/>
</dbReference>
<evidence type="ECO:0000256" key="6">
    <source>
        <dbReference type="ARBA" id="ARBA00023139"/>
    </source>
</evidence>
<reference evidence="10 11" key="1">
    <citation type="submission" date="2013-03" db="EMBL/GenBank/DDBJ databases">
        <title>Assembly of a new bacterial strain Brevibacillus borstelensis AK1.</title>
        <authorList>
            <person name="Rajan I."/>
            <person name="PoliReddy D."/>
            <person name="Sugumar T."/>
            <person name="Rathinam K."/>
            <person name="Alqarawi S."/>
            <person name="Khalil A.B."/>
            <person name="Sivakumar N."/>
        </authorList>
    </citation>
    <scope>NUCLEOTIDE SEQUENCE [LARGE SCALE GENOMIC DNA]</scope>
    <source>
        <strain evidence="10 11">AK1</strain>
    </source>
</reference>
<evidence type="ECO:0000259" key="9">
    <source>
        <dbReference type="Pfam" id="PF25198"/>
    </source>
</evidence>
<name>M8E4W6_9BACL</name>
<dbReference type="Pfam" id="PF25198">
    <property type="entry name" value="Spore_GerAC_N"/>
    <property type="match status" value="1"/>
</dbReference>
<dbReference type="STRING" id="1300222.I532_01955"/>
<dbReference type="AlphaFoldDB" id="M8E4W6"/>
<comment type="subcellular location">
    <subcellularLocation>
        <location evidence="1">Membrane</location>
        <topology evidence="1">Lipid-anchor</topology>
    </subcellularLocation>
</comment>
<dbReference type="GO" id="GO:0009847">
    <property type="term" value="P:spore germination"/>
    <property type="evidence" value="ECO:0007669"/>
    <property type="project" value="InterPro"/>
</dbReference>
<comment type="caution">
    <text evidence="10">The sequence shown here is derived from an EMBL/GenBank/DDBJ whole genome shotgun (WGS) entry which is preliminary data.</text>
</comment>
<dbReference type="Pfam" id="PF05504">
    <property type="entry name" value="Spore_GerAC"/>
    <property type="match status" value="1"/>
</dbReference>
<keyword evidence="3" id="KW-0309">Germination</keyword>
<gene>
    <name evidence="10" type="ORF">I532_01955</name>
</gene>
<protein>
    <submittedName>
        <fullName evidence="10">Spore germination protein</fullName>
    </submittedName>
</protein>
<evidence type="ECO:0000313" key="10">
    <source>
        <dbReference type="EMBL" id="EMT54331.1"/>
    </source>
</evidence>
<dbReference type="InterPro" id="IPR057336">
    <property type="entry name" value="GerAC_N"/>
</dbReference>
<dbReference type="InterPro" id="IPR008844">
    <property type="entry name" value="Spore_GerAC-like"/>
</dbReference>
<evidence type="ECO:0000256" key="4">
    <source>
        <dbReference type="ARBA" id="ARBA00022729"/>
    </source>
</evidence>
<keyword evidence="5" id="KW-0472">Membrane</keyword>
<evidence type="ECO:0000256" key="1">
    <source>
        <dbReference type="ARBA" id="ARBA00004635"/>
    </source>
</evidence>
<evidence type="ECO:0000256" key="5">
    <source>
        <dbReference type="ARBA" id="ARBA00023136"/>
    </source>
</evidence>
<accession>M8E4W6</accession>
<evidence type="ECO:0000313" key="11">
    <source>
        <dbReference type="Proteomes" id="UP000012081"/>
    </source>
</evidence>
<dbReference type="PANTHER" id="PTHR35789:SF1">
    <property type="entry name" value="SPORE GERMINATION PROTEIN B3"/>
    <property type="match status" value="1"/>
</dbReference>
<dbReference type="GeneID" id="89499309"/>
<organism evidence="10 11">
    <name type="scientific">Brevibacillus borstelensis AK1</name>
    <dbReference type="NCBI Taxonomy" id="1300222"/>
    <lineage>
        <taxon>Bacteria</taxon>
        <taxon>Bacillati</taxon>
        <taxon>Bacillota</taxon>
        <taxon>Bacilli</taxon>
        <taxon>Bacillales</taxon>
        <taxon>Paenibacillaceae</taxon>
        <taxon>Brevibacillus</taxon>
    </lineage>
</organism>
<dbReference type="Gene3D" id="3.30.300.210">
    <property type="entry name" value="Nutrient germinant receptor protein C, domain 3"/>
    <property type="match status" value="1"/>
</dbReference>
<dbReference type="EMBL" id="APBN01000001">
    <property type="protein sequence ID" value="EMT54331.1"/>
    <property type="molecule type" value="Genomic_DNA"/>
</dbReference>
<dbReference type="Proteomes" id="UP000012081">
    <property type="component" value="Unassembled WGS sequence"/>
</dbReference>
<feature type="domain" description="Spore germination GerAC-like C-terminal" evidence="8">
    <location>
        <begin position="216"/>
        <end position="379"/>
    </location>
</feature>
<evidence type="ECO:0000256" key="7">
    <source>
        <dbReference type="ARBA" id="ARBA00023288"/>
    </source>
</evidence>
<dbReference type="PROSITE" id="PS51257">
    <property type="entry name" value="PROKAR_LIPOPROTEIN"/>
    <property type="match status" value="1"/>
</dbReference>
<keyword evidence="7" id="KW-0449">Lipoprotein</keyword>
<sequence>MKRSSRFKIASIIVILIHSLLLTGCWDRVEVNDLALILAFAVDKEEDGLYRMSVQLPLVSSLGGPSGGGGGTSGDKSYYVDSATGKTLREANNVLQSRMSRKLFYAHHRVIVIGEETAKSGLREILDVIARFPENRLTAYMVVAKGKGFDLLKAQPQFERFSAEAMRELIKMVGVTVTVKDIAQMLNTPGVDAYLPVLASVDSRPKGKSKEIELIGFSMFRDDRFAHFLTLEHAKGIRWFQPTFYSYATDFDIRKNREISVQVNQGRMEITPIVRNGKVHFQINVHARAAIIEDHSGTDWGNSKNLRMLENKLAANISEGIRTTLQEMVKNQSDIAGLGLVLARKYPQLWKTSFRENWDKHLKAVTFEIRTRATVPNIGQTTENLTKEEMR</sequence>
<feature type="domain" description="Spore germination protein N-terminal" evidence="9">
    <location>
        <begin position="27"/>
        <end position="198"/>
    </location>
</feature>
<keyword evidence="6" id="KW-0564">Palmitate</keyword>
<dbReference type="InterPro" id="IPR046953">
    <property type="entry name" value="Spore_GerAC-like_C"/>
</dbReference>
<comment type="similarity">
    <text evidence="2">Belongs to the GerABKC lipoprotein family.</text>
</comment>
<keyword evidence="11" id="KW-1185">Reference proteome</keyword>
<proteinExistence type="inferred from homology"/>
<evidence type="ECO:0000256" key="2">
    <source>
        <dbReference type="ARBA" id="ARBA00007886"/>
    </source>
</evidence>
<dbReference type="PANTHER" id="PTHR35789">
    <property type="entry name" value="SPORE GERMINATION PROTEIN B3"/>
    <property type="match status" value="1"/>
</dbReference>
<dbReference type="GO" id="GO:0016020">
    <property type="term" value="C:membrane"/>
    <property type="evidence" value="ECO:0007669"/>
    <property type="project" value="UniProtKB-SubCell"/>
</dbReference>
<dbReference type="RefSeq" id="WP_003386059.1">
    <property type="nucleotide sequence ID" value="NZ_APBN01000001.1"/>
</dbReference>
<evidence type="ECO:0000259" key="8">
    <source>
        <dbReference type="Pfam" id="PF05504"/>
    </source>
</evidence>
<dbReference type="PATRIC" id="fig|1300222.3.peg.400"/>
<dbReference type="InterPro" id="IPR038501">
    <property type="entry name" value="Spore_GerAC_C_sf"/>
</dbReference>